<dbReference type="PANTHER" id="PTHR42852">
    <property type="entry name" value="THIOL:DISULFIDE INTERCHANGE PROTEIN DSBE"/>
    <property type="match status" value="1"/>
</dbReference>
<dbReference type="InterPro" id="IPR041017">
    <property type="entry name" value="Thioredoxin_10"/>
</dbReference>
<keyword evidence="1" id="KW-0812">Transmembrane</keyword>
<dbReference type="Gene3D" id="3.40.30.10">
    <property type="entry name" value="Glutaredoxin"/>
    <property type="match status" value="1"/>
</dbReference>
<proteinExistence type="predicted"/>
<dbReference type="CDD" id="cd03012">
    <property type="entry name" value="TlpA_like_DipZ_like"/>
    <property type="match status" value="1"/>
</dbReference>
<name>A0A5E7SGU3_PSEFL</name>
<dbReference type="EMBL" id="CABVJE010000004">
    <property type="protein sequence ID" value="VVP85148.1"/>
    <property type="molecule type" value="Genomic_DNA"/>
</dbReference>
<dbReference type="AlphaFoldDB" id="A0A5E7SGU3"/>
<dbReference type="InterPro" id="IPR036249">
    <property type="entry name" value="Thioredoxin-like_sf"/>
</dbReference>
<keyword evidence="1" id="KW-1133">Transmembrane helix</keyword>
<gene>
    <name evidence="3" type="primary">dipZ_1</name>
    <name evidence="3" type="ORF">PS938_01046</name>
</gene>
<dbReference type="SUPFAM" id="SSF52833">
    <property type="entry name" value="Thioredoxin-like"/>
    <property type="match status" value="1"/>
</dbReference>
<evidence type="ECO:0000313" key="4">
    <source>
        <dbReference type="Proteomes" id="UP000327191"/>
    </source>
</evidence>
<evidence type="ECO:0000259" key="2">
    <source>
        <dbReference type="PROSITE" id="PS51352"/>
    </source>
</evidence>
<dbReference type="RefSeq" id="WP_095944484.1">
    <property type="nucleotide sequence ID" value="NZ_CABVJE010000004.1"/>
</dbReference>
<reference evidence="3 4" key="1">
    <citation type="submission" date="2019-09" db="EMBL/GenBank/DDBJ databases">
        <authorList>
            <person name="Chandra G."/>
            <person name="Truman W A."/>
        </authorList>
    </citation>
    <scope>NUCLEOTIDE SEQUENCE [LARGE SCALE GENOMIC DNA]</scope>
    <source>
        <strain evidence="3">PS938</strain>
    </source>
</reference>
<dbReference type="Pfam" id="PF08534">
    <property type="entry name" value="Redoxin"/>
    <property type="match status" value="1"/>
</dbReference>
<evidence type="ECO:0000256" key="1">
    <source>
        <dbReference type="SAM" id="Phobius"/>
    </source>
</evidence>
<keyword evidence="1" id="KW-0472">Membrane</keyword>
<sequence length="591" mass="62293">MWLLVLAYLGGVLTIVSPCILPVLPFVFARTGQPFVKSGLPLLIGMALTFALVATLAAVGGGWVVQLNQYGRWLALVFVALFGLTLLLPQLAERLTRPLVAAGSRLSEAAGADARPRPGASLLIGVATGLLWAPCAGPILGLLLTGAALQGASIQTSFLLLAYAAGAATSLALALLLGGKVFTAMKRSIGAGEWLRRGLGAAMLAGVAAIALGLDTGVLARLSTASTGGIEQALVEKLSGKSARNSGAMMAQNSTSGGAAQVAENSPGSLPVEGNLPSLEGAVQWLNSPPLDAQALKGKVVLVDFWTYSCINCLRSLPYVKAWAEKYRDQGLVVIGVHAPEFAFERDVGNVTKAMKDLGINYPVAIDNEFKIWRAFNNEYWPAHYFADAQGRIRYHHFGEGAYAESERVIQQLLREAGAAKVADGLISAKADGVQMAPDNDAVQSPETYVGYQRAEHFVPQTALVPDKVAAYNPPAQLALNDWSLGGQWHVGPERATASAPASRIVYRFHARDLHLVLGPGADGKPVRFKVLIDGKAPGDAHGMDVAPDGSGTVTDQRLYQLVRQSGGVTDRTFSIEFLDPGASAYAFTFG</sequence>
<dbReference type="Proteomes" id="UP000327191">
    <property type="component" value="Unassembled WGS sequence"/>
</dbReference>
<feature type="transmembrane region" description="Helical" evidence="1">
    <location>
        <begin position="70"/>
        <end position="88"/>
    </location>
</feature>
<dbReference type="OrthoDB" id="9811352at2"/>
<protein>
    <submittedName>
        <fullName evidence="3">Protein DipZ</fullName>
    </submittedName>
</protein>
<organism evidence="3 4">
    <name type="scientific">Pseudomonas fluorescens</name>
    <dbReference type="NCBI Taxonomy" id="294"/>
    <lineage>
        <taxon>Bacteria</taxon>
        <taxon>Pseudomonadati</taxon>
        <taxon>Pseudomonadota</taxon>
        <taxon>Gammaproteobacteria</taxon>
        <taxon>Pseudomonadales</taxon>
        <taxon>Pseudomonadaceae</taxon>
        <taxon>Pseudomonas</taxon>
    </lineage>
</organism>
<dbReference type="PANTHER" id="PTHR42852:SF13">
    <property type="entry name" value="PROTEIN DIPZ"/>
    <property type="match status" value="1"/>
</dbReference>
<dbReference type="InterPro" id="IPR013766">
    <property type="entry name" value="Thioredoxin_domain"/>
</dbReference>
<feature type="domain" description="Thioredoxin" evidence="2">
    <location>
        <begin position="265"/>
        <end position="415"/>
    </location>
</feature>
<dbReference type="InterPro" id="IPR050553">
    <property type="entry name" value="Thioredoxin_ResA/DsbE_sf"/>
</dbReference>
<accession>A0A5E7SGU3</accession>
<dbReference type="InterPro" id="IPR013740">
    <property type="entry name" value="Redoxin"/>
</dbReference>
<dbReference type="Gene3D" id="2.60.120.260">
    <property type="entry name" value="Galactose-binding domain-like"/>
    <property type="match status" value="1"/>
</dbReference>
<feature type="transmembrane region" description="Helical" evidence="1">
    <location>
        <begin position="40"/>
        <end position="64"/>
    </location>
</feature>
<evidence type="ECO:0000313" key="3">
    <source>
        <dbReference type="EMBL" id="VVP85148.1"/>
    </source>
</evidence>
<feature type="transmembrane region" description="Helical" evidence="1">
    <location>
        <begin position="6"/>
        <end position="28"/>
    </location>
</feature>
<dbReference type="PROSITE" id="PS51352">
    <property type="entry name" value="THIOREDOXIN_2"/>
    <property type="match status" value="1"/>
</dbReference>
<dbReference type="GO" id="GO:0016491">
    <property type="term" value="F:oxidoreductase activity"/>
    <property type="evidence" value="ECO:0007669"/>
    <property type="project" value="InterPro"/>
</dbReference>
<dbReference type="Pfam" id="PF17991">
    <property type="entry name" value="Thioredoxin_10"/>
    <property type="match status" value="1"/>
</dbReference>
<feature type="transmembrane region" description="Helical" evidence="1">
    <location>
        <begin position="160"/>
        <end position="182"/>
    </location>
</feature>
<feature type="transmembrane region" description="Helical" evidence="1">
    <location>
        <begin position="122"/>
        <end position="148"/>
    </location>
</feature>